<sequence>MDIRYLAPQTLDEAVSAFAAAQGSARILAGGTDLLVQMRSGVARPGLIVDIKKIGVMTEITEAADGSFRIGAAVSGATLAEHRRFGKVWPGVLEAINLIGSKQVQGRASPGGNLCNGSPAGDSVPAMVAAGAVVTVQGPNGRRTMPVEAVPAGPGRTNLAPGEIVVSFTLPPRAPGSSDAYLRMIPRTEMDIAVVGLGASLTLQGGVVTTARIGLGAVAPTVLLVEDAAKALVGSKLDDAALEAAAAACRAACKPINDKRGTIAYRTKVAGVLLKRTAAIAAARAQGALGGN</sequence>
<evidence type="ECO:0000313" key="6">
    <source>
        <dbReference type="Proteomes" id="UP000660885"/>
    </source>
</evidence>
<dbReference type="Pfam" id="PF03450">
    <property type="entry name" value="CO_deh_flav_C"/>
    <property type="match status" value="1"/>
</dbReference>
<dbReference type="InterPro" id="IPR005107">
    <property type="entry name" value="CO_DH_flav_C"/>
</dbReference>
<accession>A0ABS1U9T7</accession>
<dbReference type="InterPro" id="IPR036318">
    <property type="entry name" value="FAD-bd_PCMH-like_sf"/>
</dbReference>
<evidence type="ECO:0000259" key="4">
    <source>
        <dbReference type="PROSITE" id="PS51387"/>
    </source>
</evidence>
<evidence type="ECO:0000256" key="1">
    <source>
        <dbReference type="ARBA" id="ARBA00022630"/>
    </source>
</evidence>
<organism evidence="5 6">
    <name type="scientific">Belnapia arida</name>
    <dbReference type="NCBI Taxonomy" id="2804533"/>
    <lineage>
        <taxon>Bacteria</taxon>
        <taxon>Pseudomonadati</taxon>
        <taxon>Pseudomonadota</taxon>
        <taxon>Alphaproteobacteria</taxon>
        <taxon>Acetobacterales</taxon>
        <taxon>Roseomonadaceae</taxon>
        <taxon>Belnapia</taxon>
    </lineage>
</organism>
<dbReference type="SUPFAM" id="SSF56176">
    <property type="entry name" value="FAD-binding/transporter-associated domain-like"/>
    <property type="match status" value="1"/>
</dbReference>
<gene>
    <name evidence="5" type="ORF">JMJ56_20835</name>
</gene>
<dbReference type="InterPro" id="IPR051312">
    <property type="entry name" value="Diverse_Substr_Oxidored"/>
</dbReference>
<dbReference type="InterPro" id="IPR016169">
    <property type="entry name" value="FAD-bd_PCMH_sub2"/>
</dbReference>
<dbReference type="Gene3D" id="3.30.390.50">
    <property type="entry name" value="CO dehydrogenase flavoprotein, C-terminal domain"/>
    <property type="match status" value="1"/>
</dbReference>
<dbReference type="Proteomes" id="UP000660885">
    <property type="component" value="Unassembled WGS sequence"/>
</dbReference>
<dbReference type="Pfam" id="PF00941">
    <property type="entry name" value="FAD_binding_5"/>
    <property type="match status" value="1"/>
</dbReference>
<keyword evidence="1" id="KW-0285">Flavoprotein</keyword>
<dbReference type="Gene3D" id="3.30.43.10">
    <property type="entry name" value="Uridine Diphospho-n-acetylenolpyruvylglucosamine Reductase, domain 2"/>
    <property type="match status" value="1"/>
</dbReference>
<dbReference type="InterPro" id="IPR016167">
    <property type="entry name" value="FAD-bd_PCMH_sub1"/>
</dbReference>
<dbReference type="Gene3D" id="3.30.465.10">
    <property type="match status" value="1"/>
</dbReference>
<keyword evidence="6" id="KW-1185">Reference proteome</keyword>
<proteinExistence type="predicted"/>
<protein>
    <submittedName>
        <fullName evidence="5">Xanthine dehydrogenase family protein subunit M</fullName>
    </submittedName>
</protein>
<dbReference type="SUPFAM" id="SSF55447">
    <property type="entry name" value="CO dehydrogenase flavoprotein C-terminal domain-like"/>
    <property type="match status" value="1"/>
</dbReference>
<dbReference type="InterPro" id="IPR016166">
    <property type="entry name" value="FAD-bd_PCMH"/>
</dbReference>
<keyword evidence="2" id="KW-0274">FAD</keyword>
<evidence type="ECO:0000313" key="5">
    <source>
        <dbReference type="EMBL" id="MBL6080467.1"/>
    </source>
</evidence>
<evidence type="ECO:0000256" key="3">
    <source>
        <dbReference type="ARBA" id="ARBA00023002"/>
    </source>
</evidence>
<feature type="domain" description="FAD-binding PCMH-type" evidence="4">
    <location>
        <begin position="1"/>
        <end position="175"/>
    </location>
</feature>
<dbReference type="InterPro" id="IPR002346">
    <property type="entry name" value="Mopterin_DH_FAD-bd"/>
</dbReference>
<dbReference type="PANTHER" id="PTHR42659">
    <property type="entry name" value="XANTHINE DEHYDROGENASE SUBUNIT C-RELATED"/>
    <property type="match status" value="1"/>
</dbReference>
<dbReference type="PANTHER" id="PTHR42659:SF2">
    <property type="entry name" value="XANTHINE DEHYDROGENASE SUBUNIT C-RELATED"/>
    <property type="match status" value="1"/>
</dbReference>
<name>A0ABS1U9T7_9PROT</name>
<reference evidence="5 6" key="1">
    <citation type="submission" date="2021-01" db="EMBL/GenBank/DDBJ databases">
        <title>Belnapia mucosa sp. nov. and Belnapia arida sp. nov., isolated from the Tabernas Desert (Almeria, Spain).</title>
        <authorList>
            <person name="Molina-Menor E."/>
            <person name="Vidal-Verdu A."/>
            <person name="Calonge A."/>
            <person name="Satari L."/>
            <person name="Pereto J."/>
            <person name="Porcar M."/>
        </authorList>
    </citation>
    <scope>NUCLEOTIDE SEQUENCE [LARGE SCALE GENOMIC DNA]</scope>
    <source>
        <strain evidence="5 6">T18</strain>
    </source>
</reference>
<dbReference type="InterPro" id="IPR036683">
    <property type="entry name" value="CO_DH_flav_C_dom_sf"/>
</dbReference>
<comment type="caution">
    <text evidence="5">The sequence shown here is derived from an EMBL/GenBank/DDBJ whole genome shotgun (WGS) entry which is preliminary data.</text>
</comment>
<dbReference type="SMART" id="SM01092">
    <property type="entry name" value="CO_deh_flav_C"/>
    <property type="match status" value="1"/>
</dbReference>
<dbReference type="EMBL" id="JAETWB010000014">
    <property type="protein sequence ID" value="MBL6080467.1"/>
    <property type="molecule type" value="Genomic_DNA"/>
</dbReference>
<dbReference type="PROSITE" id="PS51387">
    <property type="entry name" value="FAD_PCMH"/>
    <property type="match status" value="1"/>
</dbReference>
<evidence type="ECO:0000256" key="2">
    <source>
        <dbReference type="ARBA" id="ARBA00022827"/>
    </source>
</evidence>
<keyword evidence="3" id="KW-0560">Oxidoreductase</keyword>